<dbReference type="Proteomes" id="UP001157502">
    <property type="component" value="Chromosome 14"/>
</dbReference>
<organism evidence="1 2">
    <name type="scientific">Dallia pectoralis</name>
    <name type="common">Alaska blackfish</name>
    <dbReference type="NCBI Taxonomy" id="75939"/>
    <lineage>
        <taxon>Eukaryota</taxon>
        <taxon>Metazoa</taxon>
        <taxon>Chordata</taxon>
        <taxon>Craniata</taxon>
        <taxon>Vertebrata</taxon>
        <taxon>Euteleostomi</taxon>
        <taxon>Actinopterygii</taxon>
        <taxon>Neopterygii</taxon>
        <taxon>Teleostei</taxon>
        <taxon>Protacanthopterygii</taxon>
        <taxon>Esociformes</taxon>
        <taxon>Umbridae</taxon>
        <taxon>Dallia</taxon>
    </lineage>
</organism>
<keyword evidence="2" id="KW-1185">Reference proteome</keyword>
<name>A0ACC2GEZ2_DALPE</name>
<reference evidence="1" key="1">
    <citation type="submission" date="2021-05" db="EMBL/GenBank/DDBJ databases">
        <authorList>
            <person name="Pan Q."/>
            <person name="Jouanno E."/>
            <person name="Zahm M."/>
            <person name="Klopp C."/>
            <person name="Cabau C."/>
            <person name="Louis A."/>
            <person name="Berthelot C."/>
            <person name="Parey E."/>
            <person name="Roest Crollius H."/>
            <person name="Montfort J."/>
            <person name="Robinson-Rechavi M."/>
            <person name="Bouchez O."/>
            <person name="Lampietro C."/>
            <person name="Lopez Roques C."/>
            <person name="Donnadieu C."/>
            <person name="Postlethwait J."/>
            <person name="Bobe J."/>
            <person name="Dillon D."/>
            <person name="Chandos A."/>
            <person name="von Hippel F."/>
            <person name="Guiguen Y."/>
        </authorList>
    </citation>
    <scope>NUCLEOTIDE SEQUENCE</scope>
    <source>
        <strain evidence="1">YG-Jan2019</strain>
    </source>
</reference>
<protein>
    <submittedName>
        <fullName evidence="1">Uncharacterized protein</fullName>
    </submittedName>
</protein>
<evidence type="ECO:0000313" key="1">
    <source>
        <dbReference type="EMBL" id="KAJ8002229.1"/>
    </source>
</evidence>
<accession>A0ACC2GEZ2</accession>
<gene>
    <name evidence="1" type="ORF">DPEC_G00177730</name>
</gene>
<comment type="caution">
    <text evidence="1">The sequence shown here is derived from an EMBL/GenBank/DDBJ whole genome shotgun (WGS) entry which is preliminary data.</text>
</comment>
<proteinExistence type="predicted"/>
<evidence type="ECO:0000313" key="2">
    <source>
        <dbReference type="Proteomes" id="UP001157502"/>
    </source>
</evidence>
<dbReference type="EMBL" id="CM055741">
    <property type="protein sequence ID" value="KAJ8002229.1"/>
    <property type="molecule type" value="Genomic_DNA"/>
</dbReference>
<sequence>MGSYLFYPRSCEGLFALQRFRVEGQGSDSGKVRGGLLLRNFVNGERYNFFAFIRVVLYFVRTGGGVTNNVALLAAVLSSLLDGKAALNGEIAKLTQASAACTGRTMASSGVLQRHLWLSLTTLRE</sequence>